<dbReference type="EMBL" id="NRJH01000037">
    <property type="protein sequence ID" value="RIY32414.1"/>
    <property type="molecule type" value="Genomic_DNA"/>
</dbReference>
<dbReference type="InterPro" id="IPR037004">
    <property type="entry name" value="Exonuc_VII_ssu_sf"/>
</dbReference>
<evidence type="ECO:0000256" key="6">
    <source>
        <dbReference type="NCBIfam" id="TIGR01280"/>
    </source>
</evidence>
<evidence type="ECO:0000256" key="2">
    <source>
        <dbReference type="ARBA" id="ARBA00022490"/>
    </source>
</evidence>
<organism evidence="7 8">
    <name type="scientific">Psittacicella melopsittaci</name>
    <dbReference type="NCBI Taxonomy" id="2028576"/>
    <lineage>
        <taxon>Bacteria</taxon>
        <taxon>Pseudomonadati</taxon>
        <taxon>Pseudomonadota</taxon>
        <taxon>Gammaproteobacteria</taxon>
        <taxon>Pasteurellales</taxon>
        <taxon>Psittacicellaceae</taxon>
        <taxon>Psittacicella</taxon>
    </lineage>
</organism>
<dbReference type="Proteomes" id="UP000266258">
    <property type="component" value="Unassembled WGS sequence"/>
</dbReference>
<gene>
    <name evidence="7" type="primary">xseB</name>
    <name evidence="7" type="ORF">CJP74_04595</name>
</gene>
<evidence type="ECO:0000256" key="5">
    <source>
        <dbReference type="ARBA" id="ARBA00022839"/>
    </source>
</evidence>
<dbReference type="RefSeq" id="WP_119497107.1">
    <property type="nucleotide sequence ID" value="NZ_NRJH01000037.1"/>
</dbReference>
<protein>
    <recommendedName>
        <fullName evidence="6">Exodeoxyribonuclease VII small subunit</fullName>
        <ecNumber evidence="6">3.1.11.6</ecNumber>
    </recommendedName>
</protein>
<comment type="caution">
    <text evidence="7">The sequence shown here is derived from an EMBL/GenBank/DDBJ whole genome shotgun (WGS) entry which is preliminary data.</text>
</comment>
<dbReference type="GO" id="GO:0008855">
    <property type="term" value="F:exodeoxyribonuclease VII activity"/>
    <property type="evidence" value="ECO:0007669"/>
    <property type="project" value="UniProtKB-UniRule"/>
</dbReference>
<dbReference type="OrthoDB" id="9967469at2"/>
<dbReference type="EC" id="3.1.11.6" evidence="6"/>
<dbReference type="InterPro" id="IPR003761">
    <property type="entry name" value="Exonuc_VII_S"/>
</dbReference>
<dbReference type="NCBIfam" id="TIGR01280">
    <property type="entry name" value="xseB"/>
    <property type="match status" value="1"/>
</dbReference>
<dbReference type="AlphaFoldDB" id="A0A3A1Y8G8"/>
<evidence type="ECO:0000256" key="3">
    <source>
        <dbReference type="ARBA" id="ARBA00022722"/>
    </source>
</evidence>
<keyword evidence="2" id="KW-0963">Cytoplasm</keyword>
<name>A0A3A1Y8G8_9GAMM</name>
<keyword evidence="4" id="KW-0378">Hydrolase</keyword>
<keyword evidence="8" id="KW-1185">Reference proteome</keyword>
<dbReference type="GO" id="GO:0009318">
    <property type="term" value="C:exodeoxyribonuclease VII complex"/>
    <property type="evidence" value="ECO:0007669"/>
    <property type="project" value="UniProtKB-UniRule"/>
</dbReference>
<comment type="similarity">
    <text evidence="1">Belongs to the XseB family.</text>
</comment>
<reference evidence="7 8" key="1">
    <citation type="submission" date="2017-08" db="EMBL/GenBank/DDBJ databases">
        <title>Reclassification of Bisgaard taxon 37 and 44.</title>
        <authorList>
            <person name="Christensen H."/>
        </authorList>
    </citation>
    <scope>NUCLEOTIDE SEQUENCE [LARGE SCALE GENOMIC DNA]</scope>
    <source>
        <strain evidence="7 8">B96_4</strain>
    </source>
</reference>
<evidence type="ECO:0000256" key="1">
    <source>
        <dbReference type="ARBA" id="ARBA00009998"/>
    </source>
</evidence>
<evidence type="ECO:0000256" key="4">
    <source>
        <dbReference type="ARBA" id="ARBA00022801"/>
    </source>
</evidence>
<dbReference type="SUPFAM" id="SSF116842">
    <property type="entry name" value="XseB-like"/>
    <property type="match status" value="1"/>
</dbReference>
<dbReference type="Pfam" id="PF02609">
    <property type="entry name" value="Exonuc_VII_S"/>
    <property type="match status" value="1"/>
</dbReference>
<dbReference type="GO" id="GO:0006308">
    <property type="term" value="P:DNA catabolic process"/>
    <property type="evidence" value="ECO:0007669"/>
    <property type="project" value="UniProtKB-UniRule"/>
</dbReference>
<proteinExistence type="inferred from homology"/>
<keyword evidence="5" id="KW-0269">Exonuclease</keyword>
<evidence type="ECO:0000313" key="8">
    <source>
        <dbReference type="Proteomes" id="UP000266258"/>
    </source>
</evidence>
<evidence type="ECO:0000313" key="7">
    <source>
        <dbReference type="EMBL" id="RIY32414.1"/>
    </source>
</evidence>
<accession>A0A3A1Y8G8</accession>
<dbReference type="Gene3D" id="1.10.287.1040">
    <property type="entry name" value="Exonuclease VII, small subunit"/>
    <property type="match status" value="1"/>
</dbReference>
<keyword evidence="3" id="KW-0540">Nuclease</keyword>
<sequence length="71" mass="8161">MTAEKKENESLTFEENIAKLNEIVKLMESDQLTLNELTSNYIQALGLIDSLHEQIDQAKQQIEAVQQKRSQ</sequence>